<dbReference type="Gene3D" id="3.90.320.10">
    <property type="match status" value="1"/>
</dbReference>
<dbReference type="CDD" id="cd22343">
    <property type="entry name" value="PDDEXK_lambda_exonuclease-like"/>
    <property type="match status" value="1"/>
</dbReference>
<reference evidence="2" key="1">
    <citation type="submission" date="2024-03" db="EMBL/GenBank/DDBJ databases">
        <title>Eukaryotic viruses encode the ribosomal protein eL40.</title>
        <authorList>
            <person name="Thomy J."/>
            <person name="Schvarcz C.R."/>
            <person name="McBeain K.A."/>
            <person name="Edwards K.F."/>
            <person name="Steward G.F."/>
        </authorList>
    </citation>
    <scope>NUCLEOTIDE SEQUENCE</scope>
    <source>
        <strain evidence="2">FloV-SA2</strain>
    </source>
</reference>
<dbReference type="NCBIfam" id="TIGR03033">
    <property type="entry name" value="phage_rel_nuc"/>
    <property type="match status" value="1"/>
</dbReference>
<feature type="domain" description="YqaJ viral recombinase" evidence="1">
    <location>
        <begin position="113"/>
        <end position="246"/>
    </location>
</feature>
<dbReference type="Pfam" id="PF09588">
    <property type="entry name" value="YqaJ"/>
    <property type="match status" value="1"/>
</dbReference>
<name>A0AB39J7I3_9VIRU</name>
<protein>
    <submittedName>
        <fullName evidence="2">Exonuclease</fullName>
    </submittedName>
</protein>
<keyword evidence="2" id="KW-0269">Exonuclease</keyword>
<accession>A0AB39J7I3</accession>
<dbReference type="InterPro" id="IPR019080">
    <property type="entry name" value="YqaJ_viral_recombinase"/>
</dbReference>
<sequence length="405" mass="48936">MIHNISNDDISQLKESITNVINDLIHNIDILHYHDSKFEEFFKAEVYQSFSEIEYSLFENIYDSHKESIMKSQNIVWRSYKFNLHEFDYLEYKNKNQIEYLKQCYQPEQKSEEWLKFRKMHLTGSNSWKIFGTESSKKQLLYEKLEPYVEKNSVNLNDMNPMNWGHKYEPISVSLYEYYNDVKVEDFGCIEHSSIPYLAASPDGIVTSKKNNGRMLEIKNPTTREITQIPKMDYYIQMQLQMEVCDLDECDFVETKFTEYDNYNDFKKDKYKLEKGMIIVLIKNNSSLIYEYSPLFCNKEKELDNFTNEIYKKYNFTDDKLEYNDYKWFKNIYWKLDIFSCVYVPRNKEWFEKAKIQIEAFWQKITEEQKDPNSYLKFKPKQRQMSSPIVNLLNDNNIDNDVIVL</sequence>
<dbReference type="PANTHER" id="PTHR46609">
    <property type="entry name" value="EXONUCLEASE, PHAGE-TYPE/RECB, C-TERMINAL DOMAIN-CONTAINING PROTEIN"/>
    <property type="match status" value="1"/>
</dbReference>
<evidence type="ECO:0000259" key="1">
    <source>
        <dbReference type="Pfam" id="PF09588"/>
    </source>
</evidence>
<dbReference type="InterPro" id="IPR011604">
    <property type="entry name" value="PDDEXK-like_dom_sf"/>
</dbReference>
<gene>
    <name evidence="2" type="ORF">FloV-SA2_00468</name>
</gene>
<dbReference type="SUPFAM" id="SSF52980">
    <property type="entry name" value="Restriction endonuclease-like"/>
    <property type="match status" value="1"/>
</dbReference>
<organism evidence="2">
    <name type="scientific">Florenciella sp. virus SA2</name>
    <dbReference type="NCBI Taxonomy" id="3240092"/>
    <lineage>
        <taxon>Viruses</taxon>
    </lineage>
</organism>
<keyword evidence="2" id="KW-0378">Hydrolase</keyword>
<dbReference type="InterPro" id="IPR017482">
    <property type="entry name" value="Lambda-type_endonuclease"/>
</dbReference>
<dbReference type="GO" id="GO:0004527">
    <property type="term" value="F:exonuclease activity"/>
    <property type="evidence" value="ECO:0007669"/>
    <property type="project" value="UniProtKB-KW"/>
</dbReference>
<dbReference type="InterPro" id="IPR011335">
    <property type="entry name" value="Restrct_endonuc-II-like"/>
</dbReference>
<dbReference type="InterPro" id="IPR051703">
    <property type="entry name" value="NF-kappa-B_Signaling_Reg"/>
</dbReference>
<proteinExistence type="predicted"/>
<dbReference type="PANTHER" id="PTHR46609:SF6">
    <property type="entry name" value="EXONUCLEASE, PHAGE-TYPE_RECB, C-TERMINAL DOMAIN-CONTAINING PROTEIN-RELATED"/>
    <property type="match status" value="1"/>
</dbReference>
<dbReference type="EMBL" id="PP542043">
    <property type="protein sequence ID" value="XDO02286.1"/>
    <property type="molecule type" value="Genomic_DNA"/>
</dbReference>
<evidence type="ECO:0000313" key="2">
    <source>
        <dbReference type="EMBL" id="XDO02286.1"/>
    </source>
</evidence>
<keyword evidence="2" id="KW-0540">Nuclease</keyword>